<organism evidence="2 3">
    <name type="scientific">Pleuronectes platessa</name>
    <name type="common">European plaice</name>
    <dbReference type="NCBI Taxonomy" id="8262"/>
    <lineage>
        <taxon>Eukaryota</taxon>
        <taxon>Metazoa</taxon>
        <taxon>Chordata</taxon>
        <taxon>Craniata</taxon>
        <taxon>Vertebrata</taxon>
        <taxon>Euteleostomi</taxon>
        <taxon>Actinopterygii</taxon>
        <taxon>Neopterygii</taxon>
        <taxon>Teleostei</taxon>
        <taxon>Neoteleostei</taxon>
        <taxon>Acanthomorphata</taxon>
        <taxon>Carangaria</taxon>
        <taxon>Pleuronectiformes</taxon>
        <taxon>Pleuronectoidei</taxon>
        <taxon>Pleuronectidae</taxon>
        <taxon>Pleuronectes</taxon>
    </lineage>
</organism>
<accession>A0A9N7VGX1</accession>
<feature type="compositionally biased region" description="Low complexity" evidence="1">
    <location>
        <begin position="84"/>
        <end position="97"/>
    </location>
</feature>
<dbReference type="AlphaFoldDB" id="A0A9N7VGX1"/>
<keyword evidence="3" id="KW-1185">Reference proteome</keyword>
<feature type="region of interest" description="Disordered" evidence="1">
    <location>
        <begin position="136"/>
        <end position="157"/>
    </location>
</feature>
<evidence type="ECO:0000313" key="3">
    <source>
        <dbReference type="Proteomes" id="UP001153269"/>
    </source>
</evidence>
<evidence type="ECO:0000313" key="2">
    <source>
        <dbReference type="EMBL" id="CAB1452572.1"/>
    </source>
</evidence>
<feature type="compositionally biased region" description="Polar residues" evidence="1">
    <location>
        <begin position="136"/>
        <end position="145"/>
    </location>
</feature>
<dbReference type="Proteomes" id="UP001153269">
    <property type="component" value="Unassembled WGS sequence"/>
</dbReference>
<comment type="caution">
    <text evidence="2">The sequence shown here is derived from an EMBL/GenBank/DDBJ whole genome shotgun (WGS) entry which is preliminary data.</text>
</comment>
<sequence>MKELTGRPGKGRLHQFVIVACGPGAHVDRMSRESNHRASELCPDPMSMWDITTPSEAERLSRRLEAETKISASLSLSRQKVRRTAPSQTEATETETQSSRKRPIRREKAQFIETFQLLVWTARGSRSVFIQQLSTDPNFSPPQHHQSVRCPNATTDT</sequence>
<name>A0A9N7VGX1_PLEPL</name>
<reference evidence="2" key="1">
    <citation type="submission" date="2020-03" db="EMBL/GenBank/DDBJ databases">
        <authorList>
            <person name="Weist P."/>
        </authorList>
    </citation>
    <scope>NUCLEOTIDE SEQUENCE</scope>
</reference>
<proteinExistence type="predicted"/>
<evidence type="ECO:0000256" key="1">
    <source>
        <dbReference type="SAM" id="MobiDB-lite"/>
    </source>
</evidence>
<protein>
    <submittedName>
        <fullName evidence="2">Uncharacterized protein</fullName>
    </submittedName>
</protein>
<gene>
    <name evidence="2" type="ORF">PLEPLA_LOCUS40322</name>
</gene>
<dbReference type="EMBL" id="CADEAL010004135">
    <property type="protein sequence ID" value="CAB1452572.1"/>
    <property type="molecule type" value="Genomic_DNA"/>
</dbReference>
<feature type="region of interest" description="Disordered" evidence="1">
    <location>
        <begin position="71"/>
        <end position="106"/>
    </location>
</feature>